<accession>A0A498T0M2</accession>
<organism evidence="1 2">
    <name type="scientific">Acanthocheilonema viteae</name>
    <name type="common">Filarial nematode worm</name>
    <name type="synonym">Dipetalonema viteae</name>
    <dbReference type="NCBI Taxonomy" id="6277"/>
    <lineage>
        <taxon>Eukaryota</taxon>
        <taxon>Metazoa</taxon>
        <taxon>Ecdysozoa</taxon>
        <taxon>Nematoda</taxon>
        <taxon>Chromadorea</taxon>
        <taxon>Rhabditida</taxon>
        <taxon>Spirurina</taxon>
        <taxon>Spiruromorpha</taxon>
        <taxon>Filarioidea</taxon>
        <taxon>Onchocercidae</taxon>
        <taxon>Acanthocheilonema</taxon>
    </lineage>
</organism>
<proteinExistence type="predicted"/>
<sequence>MSHWMRIIIVGLFALPEDENEGGRERAVGIAVDISLIPTRANRTVHEIENIKQMRRNEVNGETWKSCVEDEMISSSFDDGCKKRRFRRLNQQNGSEWSFLVYMPNILNGWSGLVDDRLPGSGQYQFG</sequence>
<name>A0A498T0M2_ACAVI</name>
<reference evidence="1 2" key="1">
    <citation type="submission" date="2018-08" db="EMBL/GenBank/DDBJ databases">
        <authorList>
            <person name="Laetsch R D."/>
            <person name="Stevens L."/>
            <person name="Kumar S."/>
            <person name="Blaxter L. M."/>
        </authorList>
    </citation>
    <scope>NUCLEOTIDE SEQUENCE [LARGE SCALE GENOMIC DNA]</scope>
</reference>
<feature type="non-terminal residue" evidence="1">
    <location>
        <position position="127"/>
    </location>
</feature>
<dbReference type="Proteomes" id="UP000276991">
    <property type="component" value="Unassembled WGS sequence"/>
</dbReference>
<gene>
    <name evidence="1" type="ORF">NAV_LOCUS9590</name>
</gene>
<dbReference type="AlphaFoldDB" id="A0A498T0M2"/>
<evidence type="ECO:0000313" key="2">
    <source>
        <dbReference type="Proteomes" id="UP000276991"/>
    </source>
</evidence>
<dbReference type="EMBL" id="UPTC01004127">
    <property type="protein sequence ID" value="VBB34799.1"/>
    <property type="molecule type" value="Genomic_DNA"/>
</dbReference>
<protein>
    <submittedName>
        <fullName evidence="1">Uncharacterized protein</fullName>
    </submittedName>
</protein>
<evidence type="ECO:0000313" key="1">
    <source>
        <dbReference type="EMBL" id="VBB34799.1"/>
    </source>
</evidence>
<keyword evidence="2" id="KW-1185">Reference proteome</keyword>